<protein>
    <submittedName>
        <fullName evidence="7">D-2-hydroxyacid dehydrogenase</fullName>
    </submittedName>
</protein>
<dbReference type="PANTHER" id="PTHR43761">
    <property type="entry name" value="D-ISOMER SPECIFIC 2-HYDROXYACID DEHYDROGENASE FAMILY PROTEIN (AFU_ORTHOLOGUE AFUA_1G13630)"/>
    <property type="match status" value="1"/>
</dbReference>
<dbReference type="Gene3D" id="3.40.50.720">
    <property type="entry name" value="NAD(P)-binding Rossmann-like Domain"/>
    <property type="match status" value="2"/>
</dbReference>
<feature type="domain" description="D-isomer specific 2-hydroxyacid dehydrogenase NAD-binding" evidence="6">
    <location>
        <begin position="108"/>
        <end position="288"/>
    </location>
</feature>
<reference evidence="7" key="2">
    <citation type="submission" date="2021-04" db="EMBL/GenBank/DDBJ databases">
        <authorList>
            <person name="Gilroy R."/>
        </authorList>
    </citation>
    <scope>NUCLEOTIDE SEQUENCE</scope>
    <source>
        <strain evidence="7">ChiHecec2B26-446</strain>
    </source>
</reference>
<comment type="similarity">
    <text evidence="1 4">Belongs to the D-isomer specific 2-hydroxyacid dehydrogenase family.</text>
</comment>
<feature type="domain" description="D-isomer specific 2-hydroxyacid dehydrogenase catalytic" evidence="5">
    <location>
        <begin position="26"/>
        <end position="315"/>
    </location>
</feature>
<dbReference type="EMBL" id="DXHV01000011">
    <property type="protein sequence ID" value="HIV99749.1"/>
    <property type="molecule type" value="Genomic_DNA"/>
</dbReference>
<keyword evidence="3" id="KW-0520">NAD</keyword>
<dbReference type="Pfam" id="PF00389">
    <property type="entry name" value="2-Hacid_dh"/>
    <property type="match status" value="1"/>
</dbReference>
<evidence type="ECO:0000256" key="1">
    <source>
        <dbReference type="ARBA" id="ARBA00005854"/>
    </source>
</evidence>
<dbReference type="InterPro" id="IPR036291">
    <property type="entry name" value="NAD(P)-bd_dom_sf"/>
</dbReference>
<dbReference type="SUPFAM" id="SSF51735">
    <property type="entry name" value="NAD(P)-binding Rossmann-fold domains"/>
    <property type="match status" value="1"/>
</dbReference>
<sequence>MKITVLDGGIINPGDLQWSPITSIAETTIYEETLPTEIAERTADADVVVVNRLSLPSEVVAQIGEKVRLVSIMGTSADLVAVQALEKRGIAVCNVQGYSSEDAAQHTMALMLELFRHIGLHSDSVHRGEWTERNTWSYWLTPPICLDKKVLGLVGFGSIGRRVSRLANAFGMEILACCRTPRNPPSYGPFSFVSMDALLQRADVISLHCPLTNETRGMICQKSIARMKDGVYLINISHGGLVNQEDCAAALRSGKIAAMGTDVLAHEPPNAEDALLHAPNVLITPHMAWASRTTRQRLVNLTGENIRRWMQGTPVNLLTRTRKG</sequence>
<dbReference type="Proteomes" id="UP000886752">
    <property type="component" value="Unassembled WGS sequence"/>
</dbReference>
<dbReference type="PANTHER" id="PTHR43761:SF1">
    <property type="entry name" value="D-ISOMER SPECIFIC 2-HYDROXYACID DEHYDROGENASE CATALYTIC DOMAIN-CONTAINING PROTEIN-RELATED"/>
    <property type="match status" value="1"/>
</dbReference>
<evidence type="ECO:0000256" key="3">
    <source>
        <dbReference type="ARBA" id="ARBA00023027"/>
    </source>
</evidence>
<comment type="caution">
    <text evidence="7">The sequence shown here is derived from an EMBL/GenBank/DDBJ whole genome shotgun (WGS) entry which is preliminary data.</text>
</comment>
<organism evidence="7 8">
    <name type="scientific">Candidatus Desulfovibrio intestinipullorum</name>
    <dbReference type="NCBI Taxonomy" id="2838536"/>
    <lineage>
        <taxon>Bacteria</taxon>
        <taxon>Pseudomonadati</taxon>
        <taxon>Thermodesulfobacteriota</taxon>
        <taxon>Desulfovibrionia</taxon>
        <taxon>Desulfovibrionales</taxon>
        <taxon>Desulfovibrionaceae</taxon>
        <taxon>Desulfovibrio</taxon>
    </lineage>
</organism>
<dbReference type="SUPFAM" id="SSF52283">
    <property type="entry name" value="Formate/glycerate dehydrogenase catalytic domain-like"/>
    <property type="match status" value="1"/>
</dbReference>
<dbReference type="InterPro" id="IPR050418">
    <property type="entry name" value="D-iso_2-hydroxyacid_DH_PdxB"/>
</dbReference>
<dbReference type="AlphaFoldDB" id="A0A9D1TNJ7"/>
<name>A0A9D1TNJ7_9BACT</name>
<reference evidence="7" key="1">
    <citation type="journal article" date="2021" name="PeerJ">
        <title>Extensive microbial diversity within the chicken gut microbiome revealed by metagenomics and culture.</title>
        <authorList>
            <person name="Gilroy R."/>
            <person name="Ravi A."/>
            <person name="Getino M."/>
            <person name="Pursley I."/>
            <person name="Horton D.L."/>
            <person name="Alikhan N.F."/>
            <person name="Baker D."/>
            <person name="Gharbi K."/>
            <person name="Hall N."/>
            <person name="Watson M."/>
            <person name="Adriaenssens E.M."/>
            <person name="Foster-Nyarko E."/>
            <person name="Jarju S."/>
            <person name="Secka A."/>
            <person name="Antonio M."/>
            <person name="Oren A."/>
            <person name="Chaudhuri R.R."/>
            <person name="La Ragione R."/>
            <person name="Hildebrand F."/>
            <person name="Pallen M.J."/>
        </authorList>
    </citation>
    <scope>NUCLEOTIDE SEQUENCE</scope>
    <source>
        <strain evidence="7">ChiHecec2B26-446</strain>
    </source>
</reference>
<evidence type="ECO:0000313" key="7">
    <source>
        <dbReference type="EMBL" id="HIV99749.1"/>
    </source>
</evidence>
<evidence type="ECO:0000256" key="2">
    <source>
        <dbReference type="ARBA" id="ARBA00023002"/>
    </source>
</evidence>
<accession>A0A9D1TNJ7</accession>
<proteinExistence type="inferred from homology"/>
<gene>
    <name evidence="7" type="ORF">H9894_00940</name>
</gene>
<evidence type="ECO:0000313" key="8">
    <source>
        <dbReference type="Proteomes" id="UP000886752"/>
    </source>
</evidence>
<dbReference type="InterPro" id="IPR006140">
    <property type="entry name" value="D-isomer_DH_NAD-bd"/>
</dbReference>
<dbReference type="GO" id="GO:0016616">
    <property type="term" value="F:oxidoreductase activity, acting on the CH-OH group of donors, NAD or NADP as acceptor"/>
    <property type="evidence" value="ECO:0007669"/>
    <property type="project" value="InterPro"/>
</dbReference>
<dbReference type="InterPro" id="IPR006139">
    <property type="entry name" value="D-isomer_2_OHA_DH_cat_dom"/>
</dbReference>
<evidence type="ECO:0000259" key="5">
    <source>
        <dbReference type="Pfam" id="PF00389"/>
    </source>
</evidence>
<keyword evidence="2 4" id="KW-0560">Oxidoreductase</keyword>
<dbReference type="Pfam" id="PF02826">
    <property type="entry name" value="2-Hacid_dh_C"/>
    <property type="match status" value="1"/>
</dbReference>
<dbReference type="CDD" id="cd12162">
    <property type="entry name" value="2-Hacid_dh_4"/>
    <property type="match status" value="1"/>
</dbReference>
<dbReference type="GO" id="GO:0051287">
    <property type="term" value="F:NAD binding"/>
    <property type="evidence" value="ECO:0007669"/>
    <property type="project" value="InterPro"/>
</dbReference>
<evidence type="ECO:0000259" key="6">
    <source>
        <dbReference type="Pfam" id="PF02826"/>
    </source>
</evidence>
<evidence type="ECO:0000256" key="4">
    <source>
        <dbReference type="RuleBase" id="RU003719"/>
    </source>
</evidence>